<keyword evidence="2" id="KW-0732">Signal</keyword>
<evidence type="ECO:0000313" key="4">
    <source>
        <dbReference type="Proteomes" id="UP000552700"/>
    </source>
</evidence>
<feature type="compositionally biased region" description="Low complexity" evidence="1">
    <location>
        <begin position="37"/>
        <end position="53"/>
    </location>
</feature>
<dbReference type="EMBL" id="JACIJP010000002">
    <property type="protein sequence ID" value="MBB6124280.1"/>
    <property type="molecule type" value="Genomic_DNA"/>
</dbReference>
<proteinExistence type="predicted"/>
<dbReference type="Proteomes" id="UP000552700">
    <property type="component" value="Unassembled WGS sequence"/>
</dbReference>
<sequence length="182" mass="18599">MIARRLVASLALFLAGCANMGNDGRGYPSLARRPIEGGAPVPQTAAPAPVVPTSVPSGTVADWQTQVPVLLRQAETGRAAFDSAYDGVAAQVRAATGAAISSETWVTANVGLGRLASERNGAVSALATLDTLYADRAKAIADGQLPIIGPGDPLADARSAALAIVDSENDRLDALRAMLKQP</sequence>
<organism evidence="3 4">
    <name type="scientific">Sphingobium subterraneum</name>
    <dbReference type="NCBI Taxonomy" id="627688"/>
    <lineage>
        <taxon>Bacteria</taxon>
        <taxon>Pseudomonadati</taxon>
        <taxon>Pseudomonadota</taxon>
        <taxon>Alphaproteobacteria</taxon>
        <taxon>Sphingomonadales</taxon>
        <taxon>Sphingomonadaceae</taxon>
        <taxon>Sphingobium</taxon>
    </lineage>
</organism>
<evidence type="ECO:0000256" key="1">
    <source>
        <dbReference type="SAM" id="MobiDB-lite"/>
    </source>
</evidence>
<evidence type="ECO:0000256" key="2">
    <source>
        <dbReference type="SAM" id="SignalP"/>
    </source>
</evidence>
<comment type="caution">
    <text evidence="3">The sequence shown here is derived from an EMBL/GenBank/DDBJ whole genome shotgun (WGS) entry which is preliminary data.</text>
</comment>
<evidence type="ECO:0008006" key="5">
    <source>
        <dbReference type="Google" id="ProtNLM"/>
    </source>
</evidence>
<gene>
    <name evidence="3" type="ORF">FHS92_002009</name>
</gene>
<feature type="region of interest" description="Disordered" evidence="1">
    <location>
        <begin position="31"/>
        <end position="53"/>
    </location>
</feature>
<keyword evidence="4" id="KW-1185">Reference proteome</keyword>
<dbReference type="AlphaFoldDB" id="A0A841J0W6"/>
<evidence type="ECO:0000313" key="3">
    <source>
        <dbReference type="EMBL" id="MBB6124280.1"/>
    </source>
</evidence>
<dbReference type="RefSeq" id="WP_184080064.1">
    <property type="nucleotide sequence ID" value="NZ_JACIJP010000002.1"/>
</dbReference>
<feature type="chain" id="PRO_5032419885" description="Lipoprotein" evidence="2">
    <location>
        <begin position="21"/>
        <end position="182"/>
    </location>
</feature>
<protein>
    <recommendedName>
        <fullName evidence="5">Lipoprotein</fullName>
    </recommendedName>
</protein>
<reference evidence="3 4" key="1">
    <citation type="submission" date="2020-08" db="EMBL/GenBank/DDBJ databases">
        <title>Genomic Encyclopedia of Type Strains, Phase IV (KMG-IV): sequencing the most valuable type-strain genomes for metagenomic binning, comparative biology and taxonomic classification.</title>
        <authorList>
            <person name="Goeker M."/>
        </authorList>
    </citation>
    <scope>NUCLEOTIDE SEQUENCE [LARGE SCALE GENOMIC DNA]</scope>
    <source>
        <strain evidence="3 4">DSM 102255</strain>
    </source>
</reference>
<name>A0A841J0W6_9SPHN</name>
<feature type="signal peptide" evidence="2">
    <location>
        <begin position="1"/>
        <end position="20"/>
    </location>
</feature>
<accession>A0A841J0W6</accession>
<dbReference type="PROSITE" id="PS51257">
    <property type="entry name" value="PROKAR_LIPOPROTEIN"/>
    <property type="match status" value="1"/>
</dbReference>